<proteinExistence type="predicted"/>
<dbReference type="Proteomes" id="UP000215043">
    <property type="component" value="Chromosome"/>
</dbReference>
<dbReference type="Gene3D" id="3.60.21.70">
    <property type="entry name" value="PhoD-like phosphatase"/>
    <property type="match status" value="1"/>
</dbReference>
<protein>
    <submittedName>
        <fullName evidence="3">Alkaline phosphatase</fullName>
    </submittedName>
</protein>
<dbReference type="PROSITE" id="PS51318">
    <property type="entry name" value="TAT"/>
    <property type="match status" value="1"/>
</dbReference>
<sequence>MNQPAGPDNWNRRKLLLASATTATALGLGSGVATARTHRSTGRGDPFTLGIASGDPDSEGFVLWTRLAHEPLAEDGRGGMPDRAIDVDWEVAEDERFHRIVRRGTARALPEWGHSVHVELAGLRPGREYFYRFRSGGHLTPTGRTRTAPAAGTVRQPLTVCTASCAAWEHGFYTAYRRIAEEEPDLVLHLGDYIYELGHLQYPLLSGIARSVTGWQARTLAEYRRRYAEYKTDEDLQLAHRTAPWVVIWDDHELDNNWAGEHPELPQPDFERRRADSFRAYYENMPLRASNRPRGADMRLYRRIEWGGLANFHMLDTRQYRDDQACGGLVGPCGAESAPERSITGERQEKWLLDGLRDSHARWDFLGQQVMFAHHDTLDGPLTMTNMDTWDGYTASRRRITEGWLNAGVRNPVVLTGDIHEHYAADLKRDYADPDSPVVGTELVTTSVTSGGDAEEGEFTGDPDNPHIRFHSGMRGYLRTRIDAERLRADFRVLPYVSRRGAEASTKAAFEVDDGVAGLREATPS</sequence>
<dbReference type="HOGENOM" id="CLU_015982_2_1_11"/>
<feature type="domain" description="PhoD-like phosphatase metallophosphatase" evidence="1">
    <location>
        <begin position="162"/>
        <end position="491"/>
    </location>
</feature>
<organism evidence="3 6">
    <name type="scientific">Actinopolyspora erythraea</name>
    <dbReference type="NCBI Taxonomy" id="414996"/>
    <lineage>
        <taxon>Bacteria</taxon>
        <taxon>Bacillati</taxon>
        <taxon>Actinomycetota</taxon>
        <taxon>Actinomycetes</taxon>
        <taxon>Actinopolysporales</taxon>
        <taxon>Actinopolysporaceae</taxon>
        <taxon>Actinopolyspora</taxon>
    </lineage>
</organism>
<dbReference type="OrthoDB" id="327733at2"/>
<dbReference type="Pfam" id="PF09423">
    <property type="entry name" value="PhoD"/>
    <property type="match status" value="1"/>
</dbReference>
<feature type="domain" description="Phospholipase D N-terminal" evidence="2">
    <location>
        <begin position="49"/>
        <end position="147"/>
    </location>
</feature>
<dbReference type="PANTHER" id="PTHR43606">
    <property type="entry name" value="PHOSPHATASE, PUTATIVE (AFU_ORTHOLOGUE AFUA_6G08710)-RELATED"/>
    <property type="match status" value="1"/>
</dbReference>
<dbReference type="InterPro" id="IPR032093">
    <property type="entry name" value="PhoD_N"/>
</dbReference>
<dbReference type="eggNOG" id="COG3540">
    <property type="taxonomic scope" value="Bacteria"/>
</dbReference>
<reference evidence="3 6" key="2">
    <citation type="submission" date="2017-08" db="EMBL/GenBank/DDBJ databases">
        <title>The complete genome sequence of moderately halophilic actinomycete Actinopolyspora erythraea YIM 90600, the producer of novel erythromycin, novel actinopolysporins A-C and tubercidin.</title>
        <authorList>
            <person name="Yin M."/>
            <person name="Tang S."/>
        </authorList>
    </citation>
    <scope>NUCLEOTIDE SEQUENCE [LARGE SCALE GENOMIC DNA]</scope>
    <source>
        <strain evidence="3 6">YIM 90600</strain>
    </source>
</reference>
<evidence type="ECO:0000313" key="6">
    <source>
        <dbReference type="Proteomes" id="UP000215043"/>
    </source>
</evidence>
<evidence type="ECO:0000313" key="4">
    <source>
        <dbReference type="EMBL" id="KGI82185.1"/>
    </source>
</evidence>
<dbReference type="InterPro" id="IPR038607">
    <property type="entry name" value="PhoD-like_sf"/>
</dbReference>
<dbReference type="CDD" id="cd07389">
    <property type="entry name" value="MPP_PhoD"/>
    <property type="match status" value="1"/>
</dbReference>
<evidence type="ECO:0000313" key="5">
    <source>
        <dbReference type="Proteomes" id="UP000029737"/>
    </source>
</evidence>
<dbReference type="SUPFAM" id="SSF56300">
    <property type="entry name" value="Metallo-dependent phosphatases"/>
    <property type="match status" value="1"/>
</dbReference>
<evidence type="ECO:0000259" key="2">
    <source>
        <dbReference type="Pfam" id="PF16655"/>
    </source>
</evidence>
<dbReference type="EMBL" id="JPMV01000012">
    <property type="protein sequence ID" value="KGI82185.1"/>
    <property type="molecule type" value="Genomic_DNA"/>
</dbReference>
<dbReference type="KEGG" id="aey:CDG81_19490"/>
<dbReference type="InterPro" id="IPR018946">
    <property type="entry name" value="PhoD-like_MPP"/>
</dbReference>
<reference evidence="4 5" key="1">
    <citation type="journal article" date="2014" name="PLoS ONE">
        <title>Identification and Characterization of a New Erythromycin Biosynthetic Gene Cluster in Actinopolyspora erythraea YIM90600, a Novel Erythronolide-Producing Halophilic Actinomycete Isolated from Salt Field.</title>
        <authorList>
            <person name="Chen D."/>
            <person name="Feng J."/>
            <person name="Huang L."/>
            <person name="Zhang Q."/>
            <person name="Wu J."/>
            <person name="Zhu X."/>
            <person name="Duan Y."/>
            <person name="Xu Z."/>
        </authorList>
    </citation>
    <scope>NUCLEOTIDE SEQUENCE [LARGE SCALE GENOMIC DNA]</scope>
    <source>
        <strain evidence="4 5">YIM90600</strain>
    </source>
</reference>
<accession>A0A099D9Z0</accession>
<dbReference type="InterPro" id="IPR029052">
    <property type="entry name" value="Metallo-depent_PP-like"/>
</dbReference>
<gene>
    <name evidence="3" type="ORF">CDG81_19490</name>
    <name evidence="4" type="ORF">IL38_05400</name>
</gene>
<dbReference type="EMBL" id="CP022752">
    <property type="protein sequence ID" value="ASU80083.1"/>
    <property type="molecule type" value="Genomic_DNA"/>
</dbReference>
<dbReference type="Gene3D" id="2.60.40.380">
    <property type="entry name" value="Purple acid phosphatase-like, N-terminal"/>
    <property type="match status" value="1"/>
</dbReference>
<dbReference type="InterPro" id="IPR006311">
    <property type="entry name" value="TAT_signal"/>
</dbReference>
<dbReference type="RefSeq" id="WP_043570580.1">
    <property type="nucleotide sequence ID" value="NZ_CP022752.1"/>
</dbReference>
<dbReference type="InterPro" id="IPR052900">
    <property type="entry name" value="Phospholipid_Metab_Enz"/>
</dbReference>
<dbReference type="Proteomes" id="UP000029737">
    <property type="component" value="Unassembled WGS sequence"/>
</dbReference>
<evidence type="ECO:0000259" key="1">
    <source>
        <dbReference type="Pfam" id="PF09423"/>
    </source>
</evidence>
<dbReference type="Pfam" id="PF16655">
    <property type="entry name" value="PhoD_N"/>
    <property type="match status" value="1"/>
</dbReference>
<dbReference type="AlphaFoldDB" id="A0A099D9Z0"/>
<keyword evidence="5" id="KW-1185">Reference proteome</keyword>
<dbReference type="PANTHER" id="PTHR43606:SF2">
    <property type="entry name" value="ALKALINE PHOSPHATASE FAMILY PROTEIN (AFU_ORTHOLOGUE AFUA_5G03860)"/>
    <property type="match status" value="1"/>
</dbReference>
<evidence type="ECO:0000313" key="3">
    <source>
        <dbReference type="EMBL" id="ASU80083.1"/>
    </source>
</evidence>
<name>A0A099D9Z0_9ACTN</name>